<dbReference type="Proteomes" id="UP000078224">
    <property type="component" value="Unassembled WGS sequence"/>
</dbReference>
<evidence type="ECO:0000256" key="6">
    <source>
        <dbReference type="ARBA" id="ARBA00023136"/>
    </source>
</evidence>
<organism evidence="9 10">
    <name type="scientific">Providencia heimbachae ATCC 35613</name>
    <dbReference type="NCBI Taxonomy" id="1354272"/>
    <lineage>
        <taxon>Bacteria</taxon>
        <taxon>Pseudomonadati</taxon>
        <taxon>Pseudomonadota</taxon>
        <taxon>Gammaproteobacteria</taxon>
        <taxon>Enterobacterales</taxon>
        <taxon>Morganellaceae</taxon>
        <taxon>Providencia</taxon>
    </lineage>
</organism>
<gene>
    <name evidence="9" type="ORF">M998_3167</name>
</gene>
<evidence type="ECO:0000313" key="9">
    <source>
        <dbReference type="EMBL" id="OAT49191.1"/>
    </source>
</evidence>
<evidence type="ECO:0000256" key="3">
    <source>
        <dbReference type="ARBA" id="ARBA00022475"/>
    </source>
</evidence>
<comment type="subcellular location">
    <subcellularLocation>
        <location evidence="1">Cell membrane</location>
        <topology evidence="1">Multi-pass membrane protein</topology>
    </subcellularLocation>
</comment>
<keyword evidence="3" id="KW-1003">Cell membrane</keyword>
<feature type="transmembrane region" description="Helical" evidence="7">
    <location>
        <begin position="149"/>
        <end position="166"/>
    </location>
</feature>
<dbReference type="AlphaFoldDB" id="A0A1B7JMP1"/>
<feature type="domain" description="EamA" evidence="8">
    <location>
        <begin position="174"/>
        <end position="304"/>
    </location>
</feature>
<name>A0A1B7JMP1_9GAMM</name>
<feature type="transmembrane region" description="Helical" evidence="7">
    <location>
        <begin position="29"/>
        <end position="49"/>
    </location>
</feature>
<feature type="domain" description="EamA" evidence="8">
    <location>
        <begin position="31"/>
        <end position="162"/>
    </location>
</feature>
<dbReference type="SUPFAM" id="SSF103481">
    <property type="entry name" value="Multidrug resistance efflux transporter EmrE"/>
    <property type="match status" value="2"/>
</dbReference>
<dbReference type="InterPro" id="IPR000620">
    <property type="entry name" value="EamA_dom"/>
</dbReference>
<keyword evidence="6 7" id="KW-0472">Membrane</keyword>
<dbReference type="Pfam" id="PF00892">
    <property type="entry name" value="EamA"/>
    <property type="match status" value="2"/>
</dbReference>
<feature type="transmembrane region" description="Helical" evidence="7">
    <location>
        <begin position="115"/>
        <end position="137"/>
    </location>
</feature>
<dbReference type="GO" id="GO:0016020">
    <property type="term" value="C:membrane"/>
    <property type="evidence" value="ECO:0007669"/>
    <property type="project" value="InterPro"/>
</dbReference>
<sequence length="322" mass="35570">MYQASSLSYWLVSFNSYVVQKDKLMKANASVIVLFGAISYGIPASIFKIATNEGASPTNLLISQIFCAALILISINFTQRKKYAFKLNSISRAKLLLSGLAMASTNILYFTSLQYISVTVAAVLLMQSVWIAMIFGIIFKKNIPTKHQFIAVIFIMVGTILATQIFTRQITLSWIGIMLAFGSACAYACTLIVTNTVVKNADPIQRAMYISIGASFFLVLFCGYNIDFNDQLIVFKWAPIIAIFSVVFPLICFSKGMPLLSPGLGGILSSIELPSAIIFAYILLNEKITLIQILGIFIIVSSIIYPNLISLIQKKRNKKIRS</sequence>
<accession>A0A1B7JMP1</accession>
<feature type="transmembrane region" description="Helical" evidence="7">
    <location>
        <begin position="172"/>
        <end position="195"/>
    </location>
</feature>
<evidence type="ECO:0000256" key="1">
    <source>
        <dbReference type="ARBA" id="ARBA00004651"/>
    </source>
</evidence>
<evidence type="ECO:0000313" key="10">
    <source>
        <dbReference type="Proteomes" id="UP000078224"/>
    </source>
</evidence>
<dbReference type="InterPro" id="IPR037185">
    <property type="entry name" value="EmrE-like"/>
</dbReference>
<proteinExistence type="inferred from homology"/>
<dbReference type="PANTHER" id="PTHR22911">
    <property type="entry name" value="ACYL-MALONYL CONDENSING ENZYME-RELATED"/>
    <property type="match status" value="1"/>
</dbReference>
<reference evidence="9 10" key="1">
    <citation type="submission" date="2016-04" db="EMBL/GenBank/DDBJ databases">
        <title>ATOL: Assembling a taxonomically balanced genome-scale reconstruction of the evolutionary history of the Enterobacteriaceae.</title>
        <authorList>
            <person name="Plunkett G.III."/>
            <person name="Neeno-Eckwall E.C."/>
            <person name="Glasner J.D."/>
            <person name="Perna N.T."/>
        </authorList>
    </citation>
    <scope>NUCLEOTIDE SEQUENCE [LARGE SCALE GENOMIC DNA]</scope>
    <source>
        <strain evidence="9 10">ATCC 35613</strain>
    </source>
</reference>
<dbReference type="PANTHER" id="PTHR22911:SF137">
    <property type="entry name" value="SOLUTE CARRIER FAMILY 35 MEMBER G2-RELATED"/>
    <property type="match status" value="1"/>
</dbReference>
<evidence type="ECO:0000256" key="5">
    <source>
        <dbReference type="ARBA" id="ARBA00022989"/>
    </source>
</evidence>
<keyword evidence="10" id="KW-1185">Reference proteome</keyword>
<feature type="transmembrane region" description="Helical" evidence="7">
    <location>
        <begin position="232"/>
        <end position="252"/>
    </location>
</feature>
<feature type="transmembrane region" description="Helical" evidence="7">
    <location>
        <begin position="264"/>
        <end position="284"/>
    </location>
</feature>
<dbReference type="PATRIC" id="fig|1354272.4.peg.3232"/>
<feature type="transmembrane region" description="Helical" evidence="7">
    <location>
        <begin position="90"/>
        <end position="109"/>
    </location>
</feature>
<comment type="similarity">
    <text evidence="2">Belongs to the EamA transporter family.</text>
</comment>
<dbReference type="EMBL" id="LXEW01000042">
    <property type="protein sequence ID" value="OAT49191.1"/>
    <property type="molecule type" value="Genomic_DNA"/>
</dbReference>
<feature type="transmembrane region" description="Helical" evidence="7">
    <location>
        <begin position="290"/>
        <end position="312"/>
    </location>
</feature>
<evidence type="ECO:0000259" key="8">
    <source>
        <dbReference type="Pfam" id="PF00892"/>
    </source>
</evidence>
<keyword evidence="4 7" id="KW-0812">Transmembrane</keyword>
<feature type="transmembrane region" description="Helical" evidence="7">
    <location>
        <begin position="207"/>
        <end position="226"/>
    </location>
</feature>
<evidence type="ECO:0000256" key="4">
    <source>
        <dbReference type="ARBA" id="ARBA00022692"/>
    </source>
</evidence>
<protein>
    <submittedName>
        <fullName evidence="9">Drug/metabolite transporter (DMT) superfamily permease</fullName>
    </submittedName>
</protein>
<comment type="caution">
    <text evidence="9">The sequence shown here is derived from an EMBL/GenBank/DDBJ whole genome shotgun (WGS) entry which is preliminary data.</text>
</comment>
<feature type="transmembrane region" description="Helical" evidence="7">
    <location>
        <begin position="61"/>
        <end position="78"/>
    </location>
</feature>
<keyword evidence="5 7" id="KW-1133">Transmembrane helix</keyword>
<evidence type="ECO:0000256" key="7">
    <source>
        <dbReference type="SAM" id="Phobius"/>
    </source>
</evidence>
<evidence type="ECO:0000256" key="2">
    <source>
        <dbReference type="ARBA" id="ARBA00007362"/>
    </source>
</evidence>